<gene>
    <name evidence="2" type="ORF">DGD08_02565</name>
</gene>
<reference evidence="2 3" key="1">
    <citation type="journal article" date="2018" name="Nat. Biotechnol.">
        <title>A standardized bacterial taxonomy based on genome phylogeny substantially revises the tree of life.</title>
        <authorList>
            <person name="Parks D.H."/>
            <person name="Chuvochina M."/>
            <person name="Waite D.W."/>
            <person name="Rinke C."/>
            <person name="Skarshewski A."/>
            <person name="Chaumeil P.A."/>
            <person name="Hugenholtz P."/>
        </authorList>
    </citation>
    <scope>NUCLEOTIDE SEQUENCE [LARGE SCALE GENOMIC DNA]</scope>
    <source>
        <strain evidence="2">UBA8844</strain>
    </source>
</reference>
<evidence type="ECO:0000256" key="1">
    <source>
        <dbReference type="SAM" id="SignalP"/>
    </source>
</evidence>
<dbReference type="PROSITE" id="PS51257">
    <property type="entry name" value="PROKAR_LIPOPROTEIN"/>
    <property type="match status" value="1"/>
</dbReference>
<feature type="signal peptide" evidence="1">
    <location>
        <begin position="1"/>
        <end position="18"/>
    </location>
</feature>
<dbReference type="InterPro" id="IPR011990">
    <property type="entry name" value="TPR-like_helical_dom_sf"/>
</dbReference>
<feature type="chain" id="PRO_5017628145" description="RagB/SusD family nutrient uptake outer membrane protein" evidence="1">
    <location>
        <begin position="19"/>
        <end position="422"/>
    </location>
</feature>
<organism evidence="2 3">
    <name type="scientific">Gemmatimonas aurantiaca</name>
    <dbReference type="NCBI Taxonomy" id="173480"/>
    <lineage>
        <taxon>Bacteria</taxon>
        <taxon>Pseudomonadati</taxon>
        <taxon>Gemmatimonadota</taxon>
        <taxon>Gemmatimonadia</taxon>
        <taxon>Gemmatimonadales</taxon>
        <taxon>Gemmatimonadaceae</taxon>
        <taxon>Gemmatimonas</taxon>
    </lineage>
</organism>
<protein>
    <recommendedName>
        <fullName evidence="4">RagB/SusD family nutrient uptake outer membrane protein</fullName>
    </recommendedName>
</protein>
<name>A0A3D4V4N4_9BACT</name>
<dbReference type="AlphaFoldDB" id="A0A3D4V4N4"/>
<proteinExistence type="predicted"/>
<dbReference type="EMBL" id="DPIY01000002">
    <property type="protein sequence ID" value="HCT56076.1"/>
    <property type="molecule type" value="Genomic_DNA"/>
</dbReference>
<evidence type="ECO:0000313" key="3">
    <source>
        <dbReference type="Proteomes" id="UP000264071"/>
    </source>
</evidence>
<comment type="caution">
    <text evidence="2">The sequence shown here is derived from an EMBL/GenBank/DDBJ whole genome shotgun (WGS) entry which is preliminary data.</text>
</comment>
<evidence type="ECO:0000313" key="2">
    <source>
        <dbReference type="EMBL" id="HCT56076.1"/>
    </source>
</evidence>
<evidence type="ECO:0008006" key="4">
    <source>
        <dbReference type="Google" id="ProtNLM"/>
    </source>
</evidence>
<dbReference type="SUPFAM" id="SSF48452">
    <property type="entry name" value="TPR-like"/>
    <property type="match status" value="1"/>
</dbReference>
<dbReference type="Gene3D" id="1.25.40.390">
    <property type="match status" value="1"/>
</dbReference>
<keyword evidence="1" id="KW-0732">Signal</keyword>
<accession>A0A3D4V4N4</accession>
<dbReference type="Proteomes" id="UP000264071">
    <property type="component" value="Unassembled WGS sequence"/>
</dbReference>
<sequence>MKKITRAVARTTAGTLLAVGAAACGDKFVTVTNPDLIDAGTVDPTASGAMLAASAQQNYVDMIGTLAMYGGWFSEEANVADTFPTRNEFGFRNITDLNTSLNGEVWAPLSRAVASAKLVLDLDLPDKDRNISVARAATFRGFSILQMASDFCTGSFSSGPELTTAQMLDSAIFWFDRANTVGRANASTEAVELANASLVGRARAKLQKGDNAGAAADAALVPAGFVSNMRYTDDAGNRGRLSNDLWSFSFTRGSISVAPWFRQGDPRVTYNIAGGTPPATAVAQDAVPGGFHQQTKFPTFAASIRLASKLEADYIAAEASANPTTQLALIAARRSANGRPAYSGPTDAVSVKTELFNQRALEFFLEGKRVADMRRSPASVAGTVTAAGQPYFKPGYQNVGTNTCYPLPFAERDNNPNMKKGS</sequence>